<keyword evidence="4" id="KW-1185">Reference proteome</keyword>
<feature type="region of interest" description="Disordered" evidence="2">
    <location>
        <begin position="677"/>
        <end position="728"/>
    </location>
</feature>
<dbReference type="GO" id="GO:0060090">
    <property type="term" value="F:molecular adaptor activity"/>
    <property type="evidence" value="ECO:0007669"/>
    <property type="project" value="TreeGrafter"/>
</dbReference>
<dbReference type="GO" id="GO:0061709">
    <property type="term" value="P:reticulophagy"/>
    <property type="evidence" value="ECO:0007669"/>
    <property type="project" value="TreeGrafter"/>
</dbReference>
<organism evidence="4 5">
    <name type="scientific">Plectus sambesii</name>
    <dbReference type="NCBI Taxonomy" id="2011161"/>
    <lineage>
        <taxon>Eukaryota</taxon>
        <taxon>Metazoa</taxon>
        <taxon>Ecdysozoa</taxon>
        <taxon>Nematoda</taxon>
        <taxon>Chromadorea</taxon>
        <taxon>Plectida</taxon>
        <taxon>Plectina</taxon>
        <taxon>Plectoidea</taxon>
        <taxon>Plectidae</taxon>
        <taxon>Plectus</taxon>
    </lineage>
</organism>
<sequence length="728" mass="80419">MLHIFNVNQGQMLALDVASAVGSVHQLQEAVQGYTGVPVHDQVLLVSGGEILDAQRHVSSYHGAGTDSNPLYLVCKVTRGNVSQLSCSADIRELSLCLGGLKEDAQRLTEMATSFECVQRYSSLADRFTMASVSAVQTCSRLVQEQHLLHQGWQALASNLEDTVAAFERRAERFKAQYDKISTIKGRAVDLLRDFDADLDVLAQIPLPSCLVRESPAKSTMASSPKSDRMNSSCTLLEWISASDPDHSLRDVADEVRSLLSQVNEAAVSGIQTSLATVHEQANNREMKEIKGISKRFAQLDHHLRIADELEEKQRKFAELVKSQEHKALKGARDMDTVRELCRIQRDTADQLIDCQQQLTTIADKFAQSKAEVLNNVRARLSGWIVETHQQLHTGSNQLALYAEKLTALKRRLDVIRQVHEAPPIYATAVTEVIRRKALREDFSTWAQALVEKSLSLAKDEGVIRENFSSKLDRHFLRSLFPGMNDKLPEFATENPRNFDQDLPALEADHLRSLRRAVPTLSSLLQVAEPHVYDRLLVRDPRAPVTISPSSFHMRREESFFTAGSPLNMTTFAKSFPSTAWLSSGDENLDLSPGCDGLLMAKSPPVTMRVSSVASSSMKNASHLGQVTPLRPLSPPMGFNDSTLSERMERSGGSEATVVAPMSSSLAKSAPIRIPTRDSMTSSRQMSEKSSHFGTPEETFGIGSGDEMLSSPPEVISRSQFREEVGAI</sequence>
<dbReference type="InterPro" id="IPR045326">
    <property type="entry name" value="ATG17-like_dom"/>
</dbReference>
<dbReference type="GO" id="GO:0034517">
    <property type="term" value="P:ribophagy"/>
    <property type="evidence" value="ECO:0007669"/>
    <property type="project" value="TreeGrafter"/>
</dbReference>
<dbReference type="Gene3D" id="3.10.20.90">
    <property type="entry name" value="Phosphatidylinositol 3-kinase Catalytic Subunit, Chain A, domain 1"/>
    <property type="match status" value="1"/>
</dbReference>
<dbReference type="Proteomes" id="UP000887566">
    <property type="component" value="Unplaced"/>
</dbReference>
<dbReference type="PANTHER" id="PTHR13222">
    <property type="entry name" value="RB1-INDUCIBLE COILED-COIL"/>
    <property type="match status" value="1"/>
</dbReference>
<evidence type="ECO:0000256" key="2">
    <source>
        <dbReference type="SAM" id="MobiDB-lite"/>
    </source>
</evidence>
<evidence type="ECO:0000313" key="5">
    <source>
        <dbReference type="WBParaSite" id="PSAMB.scaffold6455size9449.g28534.t1"/>
    </source>
</evidence>
<dbReference type="GO" id="GO:0000422">
    <property type="term" value="P:autophagy of mitochondrion"/>
    <property type="evidence" value="ECO:0007669"/>
    <property type="project" value="TreeGrafter"/>
</dbReference>
<feature type="domain" description="Autophagy protein ATG17-like" evidence="3">
    <location>
        <begin position="126"/>
        <end position="471"/>
    </location>
</feature>
<name>A0A914X4I3_9BILA</name>
<dbReference type="CDD" id="cd17060">
    <property type="entry name" value="Ubl_RB1CC1"/>
    <property type="match status" value="1"/>
</dbReference>
<evidence type="ECO:0000256" key="1">
    <source>
        <dbReference type="ARBA" id="ARBA00023006"/>
    </source>
</evidence>
<dbReference type="Pfam" id="PF04108">
    <property type="entry name" value="ATG17_like"/>
    <property type="match status" value="1"/>
</dbReference>
<dbReference type="GO" id="GO:0034045">
    <property type="term" value="C:phagophore assembly site membrane"/>
    <property type="evidence" value="ECO:0007669"/>
    <property type="project" value="TreeGrafter"/>
</dbReference>
<proteinExistence type="predicted"/>
<accession>A0A914X4I3</accession>
<dbReference type="GO" id="GO:0000045">
    <property type="term" value="P:autophagosome assembly"/>
    <property type="evidence" value="ECO:0007669"/>
    <property type="project" value="InterPro"/>
</dbReference>
<protein>
    <submittedName>
        <fullName evidence="5">Autophagy protein ATG17-like domain-containing protein</fullName>
    </submittedName>
</protein>
<evidence type="ECO:0000259" key="3">
    <source>
        <dbReference type="Pfam" id="PF04108"/>
    </source>
</evidence>
<evidence type="ECO:0000313" key="4">
    <source>
        <dbReference type="Proteomes" id="UP000887566"/>
    </source>
</evidence>
<dbReference type="AlphaFoldDB" id="A0A914X4I3"/>
<keyword evidence="1" id="KW-0072">Autophagy</keyword>
<dbReference type="GO" id="GO:0019901">
    <property type="term" value="F:protein kinase binding"/>
    <property type="evidence" value="ECO:0007669"/>
    <property type="project" value="TreeGrafter"/>
</dbReference>
<dbReference type="GO" id="GO:0061723">
    <property type="term" value="P:glycophagy"/>
    <property type="evidence" value="ECO:0007669"/>
    <property type="project" value="TreeGrafter"/>
</dbReference>
<dbReference type="InterPro" id="IPR040040">
    <property type="entry name" value="ATG11"/>
</dbReference>
<dbReference type="PANTHER" id="PTHR13222:SF1">
    <property type="entry name" value="RB1-INDUCIBLE COILED-COIL PROTEIN 1"/>
    <property type="match status" value="1"/>
</dbReference>
<dbReference type="GO" id="GO:1990316">
    <property type="term" value="C:Atg1/ULK1 kinase complex"/>
    <property type="evidence" value="ECO:0007669"/>
    <property type="project" value="TreeGrafter"/>
</dbReference>
<dbReference type="GO" id="GO:0034727">
    <property type="term" value="P:piecemeal microautophagy of the nucleus"/>
    <property type="evidence" value="ECO:0007669"/>
    <property type="project" value="TreeGrafter"/>
</dbReference>
<dbReference type="WBParaSite" id="PSAMB.scaffold6455size9449.g28534.t1">
    <property type="protein sequence ID" value="PSAMB.scaffold6455size9449.g28534.t1"/>
    <property type="gene ID" value="PSAMB.scaffold6455size9449.g28534"/>
</dbReference>
<reference evidence="5" key="1">
    <citation type="submission" date="2022-11" db="UniProtKB">
        <authorList>
            <consortium name="WormBaseParasite"/>
        </authorList>
    </citation>
    <scope>IDENTIFICATION</scope>
</reference>